<keyword evidence="7 9" id="KW-1133">Transmembrane helix</keyword>
<evidence type="ECO:0000259" key="11">
    <source>
        <dbReference type="PROSITE" id="PS50929"/>
    </source>
</evidence>
<dbReference type="GO" id="GO:0034040">
    <property type="term" value="F:ATPase-coupled lipid transmembrane transporter activity"/>
    <property type="evidence" value="ECO:0007669"/>
    <property type="project" value="TreeGrafter"/>
</dbReference>
<evidence type="ECO:0000256" key="9">
    <source>
        <dbReference type="SAM" id="Phobius"/>
    </source>
</evidence>
<dbReference type="InterPro" id="IPR017871">
    <property type="entry name" value="ABC_transporter-like_CS"/>
</dbReference>
<feature type="domain" description="ABC transporter" evidence="10">
    <location>
        <begin position="361"/>
        <end position="596"/>
    </location>
</feature>
<feature type="transmembrane region" description="Helical" evidence="9">
    <location>
        <begin position="163"/>
        <end position="181"/>
    </location>
</feature>
<dbReference type="InterPro" id="IPR027417">
    <property type="entry name" value="P-loop_NTPase"/>
</dbReference>
<dbReference type="GO" id="GO:0005886">
    <property type="term" value="C:plasma membrane"/>
    <property type="evidence" value="ECO:0007669"/>
    <property type="project" value="UniProtKB-SubCell"/>
</dbReference>
<evidence type="ECO:0000256" key="2">
    <source>
        <dbReference type="ARBA" id="ARBA00022448"/>
    </source>
</evidence>
<dbReference type="SMART" id="SM00382">
    <property type="entry name" value="AAA"/>
    <property type="match status" value="1"/>
</dbReference>
<evidence type="ECO:0000256" key="5">
    <source>
        <dbReference type="ARBA" id="ARBA00022741"/>
    </source>
</evidence>
<feature type="domain" description="ABC transmembrane type-1" evidence="11">
    <location>
        <begin position="30"/>
        <end position="327"/>
    </location>
</feature>
<gene>
    <name evidence="12" type="ORF">JKA74_05630</name>
</gene>
<reference evidence="12" key="1">
    <citation type="submission" date="2021-01" db="EMBL/GenBank/DDBJ databases">
        <title>Marivirga aurantiaca sp. nov., isolated from intertidal surface sediments.</title>
        <authorList>
            <person name="Zhang M."/>
        </authorList>
    </citation>
    <scope>NUCLEOTIDE SEQUENCE</scope>
    <source>
        <strain evidence="12">S37H4</strain>
    </source>
</reference>
<feature type="transmembrane region" description="Helical" evidence="9">
    <location>
        <begin position="273"/>
        <end position="294"/>
    </location>
</feature>
<dbReference type="GO" id="GO:0140359">
    <property type="term" value="F:ABC-type transporter activity"/>
    <property type="evidence" value="ECO:0007669"/>
    <property type="project" value="InterPro"/>
</dbReference>
<evidence type="ECO:0000259" key="10">
    <source>
        <dbReference type="PROSITE" id="PS50893"/>
    </source>
</evidence>
<sequence>MNVIKSLIKKYFQYFSYFYSHLKYRVFISLILSLLVGVLDGLGLAMFLPLLQMTDGSNQEVDTEQLGSLSFLVEGFAELGIPFNLFSVLLIIFFFFSCKGIMKFLEGYYRVIYQQYFIKNIRISNADLLSNYSYNAFVTSDSGKIQNTFSGEVQRVNAAYKHYFLAVQSIVLVIVYLTLAFLSNPQFALIVIIGGVLTNFIFKNLYAITKKKSTQITKEMHEFQGLLIQKVSNFKYLKATGFIYSYANKLKSKIEEIEQSQRKIGMLGATLQALREPLTILIVVTAIILQVFIFNKPLGLIILSLLFLYRALSSLMTIQNYWNNFLGVSGSLDNMTEFTKDLKANKESFGKVPFKGFKTKLKISEVVFAFEKEKILDNISFDINKNESIAIVGESGSGKTTLLNILAGLIKPIEGVITIDEMKMKELDIRTFQKRIGYITQEPVIFSDNVYNNVTFWDKRTPENIKRFNEALRQAAIFDFVNELELKDQTQLGNNGINLSGGQRQRISISRELYKEVDFLMMDEATSSLDSETEKAIQENIDVLKGKYTIITIAHRLSTVKNADKIILLNKGTIDKIGTFEELLEQSGSFKRMVSLQEF</sequence>
<dbReference type="PROSITE" id="PS50893">
    <property type="entry name" value="ABC_TRANSPORTER_2"/>
    <property type="match status" value="1"/>
</dbReference>
<name>A0A934WX73_9BACT</name>
<dbReference type="PROSITE" id="PS00211">
    <property type="entry name" value="ABC_TRANSPORTER_1"/>
    <property type="match status" value="1"/>
</dbReference>
<evidence type="ECO:0000256" key="6">
    <source>
        <dbReference type="ARBA" id="ARBA00022840"/>
    </source>
</evidence>
<dbReference type="PANTHER" id="PTHR24221">
    <property type="entry name" value="ATP-BINDING CASSETTE SUB-FAMILY B"/>
    <property type="match status" value="1"/>
</dbReference>
<dbReference type="GO" id="GO:0005524">
    <property type="term" value="F:ATP binding"/>
    <property type="evidence" value="ECO:0007669"/>
    <property type="project" value="UniProtKB-KW"/>
</dbReference>
<feature type="transmembrane region" description="Helical" evidence="9">
    <location>
        <begin position="187"/>
        <end position="206"/>
    </location>
</feature>
<keyword evidence="2" id="KW-0813">Transport</keyword>
<evidence type="ECO:0000313" key="12">
    <source>
        <dbReference type="EMBL" id="MBK6264511.1"/>
    </source>
</evidence>
<dbReference type="InterPro" id="IPR011527">
    <property type="entry name" value="ABC1_TM_dom"/>
</dbReference>
<dbReference type="FunFam" id="3.40.50.300:FF:000299">
    <property type="entry name" value="ABC transporter ATP-binding protein/permease"/>
    <property type="match status" value="1"/>
</dbReference>
<dbReference type="RefSeq" id="WP_201430203.1">
    <property type="nucleotide sequence ID" value="NZ_JAEQBW010000002.1"/>
</dbReference>
<evidence type="ECO:0000256" key="1">
    <source>
        <dbReference type="ARBA" id="ARBA00004651"/>
    </source>
</evidence>
<feature type="transmembrane region" description="Helical" evidence="9">
    <location>
        <begin position="26"/>
        <end position="51"/>
    </location>
</feature>
<dbReference type="EMBL" id="JAEQBW010000002">
    <property type="protein sequence ID" value="MBK6264511.1"/>
    <property type="molecule type" value="Genomic_DNA"/>
</dbReference>
<keyword evidence="3" id="KW-1003">Cell membrane</keyword>
<dbReference type="PANTHER" id="PTHR24221:SF654">
    <property type="entry name" value="ATP-BINDING CASSETTE SUB-FAMILY B MEMBER 6"/>
    <property type="match status" value="1"/>
</dbReference>
<dbReference type="InterPro" id="IPR036640">
    <property type="entry name" value="ABC1_TM_sf"/>
</dbReference>
<dbReference type="SUPFAM" id="SSF90123">
    <property type="entry name" value="ABC transporter transmembrane region"/>
    <property type="match status" value="1"/>
</dbReference>
<keyword evidence="4 9" id="KW-0812">Transmembrane</keyword>
<organism evidence="12 13">
    <name type="scientific">Marivirga aurantiaca</name>
    <dbReference type="NCBI Taxonomy" id="2802615"/>
    <lineage>
        <taxon>Bacteria</taxon>
        <taxon>Pseudomonadati</taxon>
        <taxon>Bacteroidota</taxon>
        <taxon>Cytophagia</taxon>
        <taxon>Cytophagales</taxon>
        <taxon>Marivirgaceae</taxon>
        <taxon>Marivirga</taxon>
    </lineage>
</organism>
<dbReference type="InterPro" id="IPR039421">
    <property type="entry name" value="Type_1_exporter"/>
</dbReference>
<keyword evidence="8 9" id="KW-0472">Membrane</keyword>
<dbReference type="Gene3D" id="1.20.1560.10">
    <property type="entry name" value="ABC transporter type 1, transmembrane domain"/>
    <property type="match status" value="1"/>
</dbReference>
<dbReference type="Gene3D" id="3.40.50.300">
    <property type="entry name" value="P-loop containing nucleotide triphosphate hydrolases"/>
    <property type="match status" value="1"/>
</dbReference>
<proteinExistence type="predicted"/>
<comment type="caution">
    <text evidence="12">The sequence shown here is derived from an EMBL/GenBank/DDBJ whole genome shotgun (WGS) entry which is preliminary data.</text>
</comment>
<dbReference type="Pfam" id="PF00664">
    <property type="entry name" value="ABC_membrane"/>
    <property type="match status" value="1"/>
</dbReference>
<evidence type="ECO:0000313" key="13">
    <source>
        <dbReference type="Proteomes" id="UP000611723"/>
    </source>
</evidence>
<comment type="subcellular location">
    <subcellularLocation>
        <location evidence="1">Cell membrane</location>
        <topology evidence="1">Multi-pass membrane protein</topology>
    </subcellularLocation>
</comment>
<keyword evidence="5" id="KW-0547">Nucleotide-binding</keyword>
<dbReference type="Pfam" id="PF00005">
    <property type="entry name" value="ABC_tran"/>
    <property type="match status" value="1"/>
</dbReference>
<dbReference type="SUPFAM" id="SSF52540">
    <property type="entry name" value="P-loop containing nucleoside triphosphate hydrolases"/>
    <property type="match status" value="1"/>
</dbReference>
<dbReference type="AlphaFoldDB" id="A0A934WX73"/>
<keyword evidence="13" id="KW-1185">Reference proteome</keyword>
<evidence type="ECO:0000256" key="8">
    <source>
        <dbReference type="ARBA" id="ARBA00023136"/>
    </source>
</evidence>
<evidence type="ECO:0000256" key="3">
    <source>
        <dbReference type="ARBA" id="ARBA00022475"/>
    </source>
</evidence>
<evidence type="ECO:0000256" key="4">
    <source>
        <dbReference type="ARBA" id="ARBA00022692"/>
    </source>
</evidence>
<dbReference type="InterPro" id="IPR003439">
    <property type="entry name" value="ABC_transporter-like_ATP-bd"/>
</dbReference>
<keyword evidence="6 12" id="KW-0067">ATP-binding</keyword>
<dbReference type="PROSITE" id="PS50929">
    <property type="entry name" value="ABC_TM1F"/>
    <property type="match status" value="1"/>
</dbReference>
<dbReference type="Proteomes" id="UP000611723">
    <property type="component" value="Unassembled WGS sequence"/>
</dbReference>
<dbReference type="GO" id="GO:0016887">
    <property type="term" value="F:ATP hydrolysis activity"/>
    <property type="evidence" value="ECO:0007669"/>
    <property type="project" value="InterPro"/>
</dbReference>
<evidence type="ECO:0000256" key="7">
    <source>
        <dbReference type="ARBA" id="ARBA00022989"/>
    </source>
</evidence>
<dbReference type="InterPro" id="IPR003593">
    <property type="entry name" value="AAA+_ATPase"/>
</dbReference>
<protein>
    <submittedName>
        <fullName evidence="12">ABC transporter ATP-binding protein</fullName>
    </submittedName>
</protein>
<feature type="transmembrane region" description="Helical" evidence="9">
    <location>
        <begin position="71"/>
        <end position="96"/>
    </location>
</feature>
<accession>A0A934WX73</accession>